<evidence type="ECO:0000256" key="12">
    <source>
        <dbReference type="ARBA" id="ARBA00022989"/>
    </source>
</evidence>
<dbReference type="UniPathway" id="UPA00148">
    <property type="reaction ID" value="UER00238"/>
</dbReference>
<evidence type="ECO:0000313" key="22">
    <source>
        <dbReference type="Proteomes" id="UP000198919"/>
    </source>
</evidence>
<comment type="function">
    <text evidence="14 19">Joins adenosylcobinamide-GDP and alpha-ribazole to generate adenosylcobalamin (Ado-cobalamin). Also synthesizes adenosylcobalamin 5'-phosphate from adenosylcobinamide-GDP and alpha-ribazole 5'-phosphate.</text>
</comment>
<keyword evidence="7 19" id="KW-1003">Cell membrane</keyword>
<comment type="catalytic activity">
    <reaction evidence="18 19">
        <text>alpha-ribazole 5'-phosphate + adenosylcob(III)inamide-GDP = adenosylcob(III)alamin 5'-phosphate + GMP + H(+)</text>
        <dbReference type="Rhea" id="RHEA:23560"/>
        <dbReference type="ChEBI" id="CHEBI:15378"/>
        <dbReference type="ChEBI" id="CHEBI:57918"/>
        <dbReference type="ChEBI" id="CHEBI:58115"/>
        <dbReference type="ChEBI" id="CHEBI:60487"/>
        <dbReference type="ChEBI" id="CHEBI:60493"/>
        <dbReference type="EC" id="2.7.8.26"/>
    </reaction>
</comment>
<organism evidence="21 22">
    <name type="scientific">Xenorhabdus mauleonii</name>
    <dbReference type="NCBI Taxonomy" id="351675"/>
    <lineage>
        <taxon>Bacteria</taxon>
        <taxon>Pseudomonadati</taxon>
        <taxon>Pseudomonadota</taxon>
        <taxon>Gammaproteobacteria</taxon>
        <taxon>Enterobacterales</taxon>
        <taxon>Morganellaceae</taxon>
        <taxon>Xenorhabdus</taxon>
    </lineage>
</organism>
<feature type="transmembrane region" description="Helical" evidence="19">
    <location>
        <begin position="139"/>
        <end position="162"/>
    </location>
</feature>
<keyword evidence="8 19" id="KW-0169">Cobalamin biosynthesis</keyword>
<dbReference type="RefSeq" id="WP_092511108.1">
    <property type="nucleotide sequence ID" value="NZ_CAWNQB010000001.1"/>
</dbReference>
<dbReference type="AlphaFoldDB" id="A0A1I3S2C5"/>
<evidence type="ECO:0000256" key="10">
    <source>
        <dbReference type="ARBA" id="ARBA00022692"/>
    </source>
</evidence>
<keyword evidence="23" id="KW-1185">Reference proteome</keyword>
<gene>
    <name evidence="19" type="primary">cobS</name>
    <name evidence="21" type="ORF">SAMN05421680_110122</name>
    <name evidence="20" type="ORF">Xmau_00770</name>
</gene>
<dbReference type="GO" id="GO:0005886">
    <property type="term" value="C:plasma membrane"/>
    <property type="evidence" value="ECO:0007669"/>
    <property type="project" value="UniProtKB-SubCell"/>
</dbReference>
<evidence type="ECO:0000256" key="16">
    <source>
        <dbReference type="ARBA" id="ARBA00032853"/>
    </source>
</evidence>
<evidence type="ECO:0000313" key="23">
    <source>
        <dbReference type="Proteomes" id="UP000224607"/>
    </source>
</evidence>
<sequence>MRLNLFWATVQFMTRFPVPQKWAEGAEFSQYWRGVPCFPLIGLVIGGLAGLISLAISQFGGGMYIGAMGYVLVLALLTGGLHLDGLADTCDGIFSARQPEKMLEIMRDSRLGTYGGIGLIFCIFLKALAVVELSYHPPLYLLALLTCAPIVGRSTVVLLMYAQRYARENGGMGSCYIGQISSSATLLTLLGGSVLVMILGDWQGLSAMMVTLLVIYGMGFYFHYRLGGQTGDTLGAAIEVGEVVFLLVMIWK</sequence>
<accession>A0A1I3S2C5</accession>
<dbReference type="PANTHER" id="PTHR34148">
    <property type="entry name" value="ADENOSYLCOBINAMIDE-GDP RIBAZOLETRANSFERASE"/>
    <property type="match status" value="1"/>
</dbReference>
<keyword evidence="13 19" id="KW-0472">Membrane</keyword>
<dbReference type="GO" id="GO:0008818">
    <property type="term" value="F:cobalamin 5'-phosphate synthase activity"/>
    <property type="evidence" value="ECO:0007669"/>
    <property type="project" value="UniProtKB-UniRule"/>
</dbReference>
<dbReference type="NCBIfam" id="TIGR00317">
    <property type="entry name" value="cobS"/>
    <property type="match status" value="1"/>
</dbReference>
<comment type="pathway">
    <text evidence="3 19">Cofactor biosynthesis; adenosylcobalamin biosynthesis; adenosylcobalamin from cob(II)yrinate a,c-diamide: step 7/7.</text>
</comment>
<feature type="transmembrane region" description="Helical" evidence="19">
    <location>
        <begin position="174"/>
        <end position="199"/>
    </location>
</feature>
<dbReference type="PANTHER" id="PTHR34148:SF1">
    <property type="entry name" value="ADENOSYLCOBINAMIDE-GDP RIBAZOLETRANSFERASE"/>
    <property type="match status" value="1"/>
</dbReference>
<evidence type="ECO:0000313" key="21">
    <source>
        <dbReference type="EMBL" id="SFJ51691.1"/>
    </source>
</evidence>
<evidence type="ECO:0000256" key="7">
    <source>
        <dbReference type="ARBA" id="ARBA00022475"/>
    </source>
</evidence>
<keyword evidence="12 19" id="KW-1133">Transmembrane helix</keyword>
<dbReference type="EMBL" id="NITY01000001">
    <property type="protein sequence ID" value="PHM46360.1"/>
    <property type="molecule type" value="Genomic_DNA"/>
</dbReference>
<evidence type="ECO:0000256" key="4">
    <source>
        <dbReference type="ARBA" id="ARBA00010561"/>
    </source>
</evidence>
<evidence type="ECO:0000256" key="11">
    <source>
        <dbReference type="ARBA" id="ARBA00022842"/>
    </source>
</evidence>
<dbReference type="STRING" id="351675.SAMN05421680_110122"/>
<dbReference type="Proteomes" id="UP000198919">
    <property type="component" value="Unassembled WGS sequence"/>
</dbReference>
<evidence type="ECO:0000313" key="20">
    <source>
        <dbReference type="EMBL" id="PHM46360.1"/>
    </source>
</evidence>
<comment type="cofactor">
    <cofactor evidence="1 19">
        <name>Mg(2+)</name>
        <dbReference type="ChEBI" id="CHEBI:18420"/>
    </cofactor>
</comment>
<evidence type="ECO:0000256" key="5">
    <source>
        <dbReference type="ARBA" id="ARBA00013200"/>
    </source>
</evidence>
<evidence type="ECO:0000256" key="17">
    <source>
        <dbReference type="ARBA" id="ARBA00048623"/>
    </source>
</evidence>
<name>A0A1I3S2C5_9GAMM</name>
<evidence type="ECO:0000256" key="19">
    <source>
        <dbReference type="HAMAP-Rule" id="MF_00719"/>
    </source>
</evidence>
<dbReference type="GO" id="GO:0051073">
    <property type="term" value="F:adenosylcobinamide-GDP ribazoletransferase activity"/>
    <property type="evidence" value="ECO:0007669"/>
    <property type="project" value="UniProtKB-UniRule"/>
</dbReference>
<protein>
    <recommendedName>
        <fullName evidence="6 19">Adenosylcobinamide-GDP ribazoletransferase</fullName>
        <ecNumber evidence="5 19">2.7.8.26</ecNumber>
    </recommendedName>
    <alternativeName>
        <fullName evidence="16 19">Cobalamin synthase</fullName>
    </alternativeName>
    <alternativeName>
        <fullName evidence="15 19">Cobalamin-5'-phosphate synthase</fullName>
    </alternativeName>
</protein>
<comment type="catalytic activity">
    <reaction evidence="17 19">
        <text>alpha-ribazole + adenosylcob(III)inamide-GDP = adenosylcob(III)alamin + GMP + H(+)</text>
        <dbReference type="Rhea" id="RHEA:16049"/>
        <dbReference type="ChEBI" id="CHEBI:10329"/>
        <dbReference type="ChEBI" id="CHEBI:15378"/>
        <dbReference type="ChEBI" id="CHEBI:18408"/>
        <dbReference type="ChEBI" id="CHEBI:58115"/>
        <dbReference type="ChEBI" id="CHEBI:60487"/>
        <dbReference type="EC" id="2.7.8.26"/>
    </reaction>
</comment>
<evidence type="ECO:0000256" key="2">
    <source>
        <dbReference type="ARBA" id="ARBA00004651"/>
    </source>
</evidence>
<proteinExistence type="inferred from homology"/>
<evidence type="ECO:0000256" key="3">
    <source>
        <dbReference type="ARBA" id="ARBA00004663"/>
    </source>
</evidence>
<dbReference type="EMBL" id="FORG01000010">
    <property type="protein sequence ID" value="SFJ51691.1"/>
    <property type="molecule type" value="Genomic_DNA"/>
</dbReference>
<evidence type="ECO:0000256" key="18">
    <source>
        <dbReference type="ARBA" id="ARBA00049504"/>
    </source>
</evidence>
<evidence type="ECO:0000256" key="1">
    <source>
        <dbReference type="ARBA" id="ARBA00001946"/>
    </source>
</evidence>
<comment type="similarity">
    <text evidence="4 19">Belongs to the CobS family.</text>
</comment>
<evidence type="ECO:0000256" key="9">
    <source>
        <dbReference type="ARBA" id="ARBA00022679"/>
    </source>
</evidence>
<reference evidence="20 23" key="3">
    <citation type="journal article" date="2017" name="Nat. Microbiol.">
        <title>Natural product diversity associated with the nematode symbionts Photorhabdus and Xenorhabdus.</title>
        <authorList>
            <person name="Tobias N.J."/>
            <person name="Wolff H."/>
            <person name="Djahanschiri B."/>
            <person name="Grundmann F."/>
            <person name="Kronenwerth M."/>
            <person name="Shi Y.M."/>
            <person name="Simonyi S."/>
            <person name="Grun P."/>
            <person name="Shapiro-Ilan D."/>
            <person name="Pidot S.J."/>
            <person name="Stinear T.P."/>
            <person name="Ebersberger I."/>
            <person name="Bode H.B."/>
        </authorList>
    </citation>
    <scope>NUCLEOTIDE SEQUENCE [LARGE SCALE GENOMIC DNA]</scope>
    <source>
        <strain evidence="20 23">DSM 17908</strain>
    </source>
</reference>
<evidence type="ECO:0000256" key="13">
    <source>
        <dbReference type="ARBA" id="ARBA00023136"/>
    </source>
</evidence>
<dbReference type="Proteomes" id="UP000224607">
    <property type="component" value="Unassembled WGS sequence"/>
</dbReference>
<dbReference type="Pfam" id="PF02654">
    <property type="entry name" value="CobS"/>
    <property type="match status" value="1"/>
</dbReference>
<dbReference type="OrthoDB" id="9794626at2"/>
<reference evidence="21" key="1">
    <citation type="submission" date="2016-10" db="EMBL/GenBank/DDBJ databases">
        <authorList>
            <person name="de Groot N.N."/>
        </authorList>
    </citation>
    <scope>NUCLEOTIDE SEQUENCE [LARGE SCALE GENOMIC DNA]</scope>
    <source>
        <strain evidence="21">DSM 17908</strain>
    </source>
</reference>
<feature type="transmembrane region" description="Helical" evidence="19">
    <location>
        <begin position="62"/>
        <end position="83"/>
    </location>
</feature>
<comment type="subcellular location">
    <subcellularLocation>
        <location evidence="2 19">Cell membrane</location>
        <topology evidence="2 19">Multi-pass membrane protein</topology>
    </subcellularLocation>
</comment>
<evidence type="ECO:0000256" key="8">
    <source>
        <dbReference type="ARBA" id="ARBA00022573"/>
    </source>
</evidence>
<feature type="transmembrane region" description="Helical" evidence="19">
    <location>
        <begin position="37"/>
        <end position="56"/>
    </location>
</feature>
<dbReference type="HAMAP" id="MF_00719">
    <property type="entry name" value="CobS"/>
    <property type="match status" value="1"/>
</dbReference>
<dbReference type="GO" id="GO:0009236">
    <property type="term" value="P:cobalamin biosynthetic process"/>
    <property type="evidence" value="ECO:0007669"/>
    <property type="project" value="UniProtKB-UniRule"/>
</dbReference>
<reference evidence="22" key="2">
    <citation type="submission" date="2016-10" db="EMBL/GenBank/DDBJ databases">
        <authorList>
            <person name="Varghese N."/>
            <person name="Submissions S."/>
        </authorList>
    </citation>
    <scope>NUCLEOTIDE SEQUENCE [LARGE SCALE GENOMIC DNA]</scope>
    <source>
        <strain evidence="22">DSM 17908</strain>
    </source>
</reference>
<feature type="transmembrane region" description="Helical" evidence="19">
    <location>
        <begin position="205"/>
        <end position="222"/>
    </location>
</feature>
<dbReference type="EC" id="2.7.8.26" evidence="5 19"/>
<keyword evidence="9 19" id="KW-0808">Transferase</keyword>
<feature type="transmembrane region" description="Helical" evidence="19">
    <location>
        <begin position="111"/>
        <end position="133"/>
    </location>
</feature>
<evidence type="ECO:0000256" key="6">
    <source>
        <dbReference type="ARBA" id="ARBA00015850"/>
    </source>
</evidence>
<evidence type="ECO:0000256" key="14">
    <source>
        <dbReference type="ARBA" id="ARBA00025228"/>
    </source>
</evidence>
<keyword evidence="11 19" id="KW-0460">Magnesium</keyword>
<dbReference type="InterPro" id="IPR003805">
    <property type="entry name" value="CobS"/>
</dbReference>
<evidence type="ECO:0000256" key="15">
    <source>
        <dbReference type="ARBA" id="ARBA00032605"/>
    </source>
</evidence>
<keyword evidence="10 19" id="KW-0812">Transmembrane</keyword>